<evidence type="ECO:0000256" key="4">
    <source>
        <dbReference type="ARBA" id="ARBA00022679"/>
    </source>
</evidence>
<protein>
    <recommendedName>
        <fullName evidence="3">HECT-type E3 ubiquitin transferase</fullName>
        <ecNumber evidence="3">2.3.2.26</ecNumber>
    </recommendedName>
</protein>
<dbReference type="InterPro" id="IPR035983">
    <property type="entry name" value="Hect_E3_ubiquitin_ligase"/>
</dbReference>
<evidence type="ECO:0000313" key="8">
    <source>
        <dbReference type="EMBL" id="KAK8898403.1"/>
    </source>
</evidence>
<evidence type="ECO:0000259" key="7">
    <source>
        <dbReference type="PROSITE" id="PS50237"/>
    </source>
</evidence>
<dbReference type="EMBL" id="JAPFFF010000001">
    <property type="protein sequence ID" value="KAK8898403.1"/>
    <property type="molecule type" value="Genomic_DNA"/>
</dbReference>
<keyword evidence="9" id="KW-1185">Reference proteome</keyword>
<dbReference type="Gene3D" id="3.90.1750.10">
    <property type="entry name" value="Hect, E3 ligase catalytic domains"/>
    <property type="match status" value="1"/>
</dbReference>
<dbReference type="PANTHER" id="PTHR11254">
    <property type="entry name" value="HECT DOMAIN UBIQUITIN-PROTEIN LIGASE"/>
    <property type="match status" value="1"/>
</dbReference>
<dbReference type="Gene3D" id="3.30.2410.10">
    <property type="entry name" value="Hect, E3 ligase catalytic domain"/>
    <property type="match status" value="1"/>
</dbReference>
<reference evidence="8 9" key="1">
    <citation type="submission" date="2024-04" db="EMBL/GenBank/DDBJ databases">
        <title>Tritrichomonas musculus Genome.</title>
        <authorList>
            <person name="Alves-Ferreira E."/>
            <person name="Grigg M."/>
            <person name="Lorenzi H."/>
            <person name="Galac M."/>
        </authorList>
    </citation>
    <scope>NUCLEOTIDE SEQUENCE [LARGE SCALE GENOMIC DNA]</scope>
    <source>
        <strain evidence="8 9">EAF2021</strain>
    </source>
</reference>
<accession>A0ABR2L4X7</accession>
<dbReference type="SUPFAM" id="SSF56204">
    <property type="entry name" value="Hect, E3 ligase catalytic domain"/>
    <property type="match status" value="1"/>
</dbReference>
<sequence length="1598" mass="186654">MSEENSLLLASSSIFENSNIIDRIRQSFIDLDTNIQNKLAQNNITDFLQEVQTFLNNDIQANVLQELISVISLCFKKYTQISLPFSDQFYAKSRLNTNYAIAFSSIFYQLISSESKNINQDFDSFATYSLKKLLHKTKSSTKIFQHQLLYKFQDEFLINLLVGSNFSKKLFIDLFPFILSQNIYFHSEKFIMFLRTLSLKKYLDIISPTKTSNSEIQAFLANFDLNLMQKMSHESLILIANAILFIVEDGKKDVNGLNEHSIIQFISIVEILLQKTTDSKITLCLPNFKNLLVKAIKSLKKKNWSLLNESIKVIFKLCDGTNNFHITFQDGTNEISFTFIKKFIKKEITPDLTNIYECIFNLTNQSSQTVIKDFLRDNRIFEFVFSHISDINKLFLVHGFDISFVTQSKIIDYITSLKKSEKVIEALLFIRKHCPNFTEIEESEKLSEKLISVLNLKMKENDMSSILGICSFVYIHFSNFFPSIIDFLPKIVLRIIGEDENEESTIDELLEMILLSDYLDEDHSFLFDNLFDLMMKDKEIRSNYLDFLTTISTEEEYRIDDYLNIVFKMYEKYPDDVIDATNRHFYFNENRHVLLRKINYSLASLSVPKLGSYVVNKLYKEIEKNSGNYQALLCLKNIACAFPFLFTENQQKIFDIVLPSFNFISLMYYQEEVENKTNLIKAACSAMSFLFSAFQAPFLLDNFIFWLLPNVLKLTDEQVTCIMLVMRSLYNEGLFHCVIPAYIKKFDLMEIAGILLEREIKNESFRNLYLSSIYSFVRYAFYELAKLKHYEIIQIDDFTRMDFPFNFMYDYIYLCSPNVLVYKINDEFSSFPTITEFLTNITSTHSFYVYNSNVDDSTDSVSLEQINSFMSKLEKTELSNIDDKSFPIQIFDFTIKMVDYIVMQRGFIYCWYLYNYGTTLVPPLYDALIESGNKMIAMQNDAKEHPEDSLNANILTYSIEDFLSPCYSQQILYDNLLKQLIESSRLSKYINDLFLEICKKKTGLSFIFSTISKFLNKNDSVCLSNEAILRIINVLDMASSCDQEMFIELCCDNLLNFVLTPEIRKNKTILESTASLFINFESIPIRVTQLIGFLMIFEDKDYSLIMKLCSKFDKNQINNIYHIILDAFDEEFEKENLEGIFTIIEFYKPIAEEKREVVEALLSHLLSDSQLDDNDFSKYKVILFDSLALAFKDLTTEYSSQIYEILLKNPKLLGHCKFYLNNPEFLSFKIRSVYFRDSQNNRISDDTAIFLRINRENILQSSFNKFKNAKSEILLNTIHVEFINEPVSDMGGARREWFELLIKEFFNQSNHLFTCSEKCHSYQPNPNSSLHPNHLEYIRFAGLIIARAIIEGLSIDVHLTRSFYKQILHQEPSLDDLDDIDEELYKGLDWMLHNDIDQLDQVFAIESNEDEIIPLKENGENIKVDNLNKFEYVSLRSDFIFKKQIQQQLNAFCEGFYSLIPYESIKLFTPNEFDLLLCGVPTIDVEDFKANTVYEHPYSDKSPVIKLFFKVISKWENEDLAKLLKFMTGSSRVPVNGFRGFCEMTKYPLRIESGGDHTLLPQSHTCFNILHLPQYETEEEMNDKLHQAIQFCDSFGME</sequence>
<gene>
    <name evidence="8" type="ORF">M9Y10_000689</name>
</gene>
<dbReference type="EC" id="2.3.2.26" evidence="3"/>
<keyword evidence="5 6" id="KW-0833">Ubl conjugation pathway</keyword>
<feature type="domain" description="HECT" evidence="7">
    <location>
        <begin position="1270"/>
        <end position="1598"/>
    </location>
</feature>
<name>A0ABR2L4X7_9EUKA</name>
<keyword evidence="4" id="KW-0808">Transferase</keyword>
<evidence type="ECO:0000256" key="5">
    <source>
        <dbReference type="ARBA" id="ARBA00022786"/>
    </source>
</evidence>
<dbReference type="PANTHER" id="PTHR11254:SF440">
    <property type="entry name" value="E3 UBIQUITIN-PROTEIN LIGASE NEDD-4"/>
    <property type="match status" value="1"/>
</dbReference>
<proteinExistence type="predicted"/>
<comment type="caution">
    <text evidence="8">The sequence shown here is derived from an EMBL/GenBank/DDBJ whole genome shotgun (WGS) entry which is preliminary data.</text>
</comment>
<dbReference type="InterPro" id="IPR050409">
    <property type="entry name" value="E3_ubiq-protein_ligase"/>
</dbReference>
<dbReference type="PROSITE" id="PS50237">
    <property type="entry name" value="HECT"/>
    <property type="match status" value="1"/>
</dbReference>
<dbReference type="Proteomes" id="UP001470230">
    <property type="component" value="Unassembled WGS sequence"/>
</dbReference>
<dbReference type="CDD" id="cd00078">
    <property type="entry name" value="HECTc"/>
    <property type="match status" value="1"/>
</dbReference>
<organism evidence="8 9">
    <name type="scientific">Tritrichomonas musculus</name>
    <dbReference type="NCBI Taxonomy" id="1915356"/>
    <lineage>
        <taxon>Eukaryota</taxon>
        <taxon>Metamonada</taxon>
        <taxon>Parabasalia</taxon>
        <taxon>Tritrichomonadida</taxon>
        <taxon>Tritrichomonadidae</taxon>
        <taxon>Tritrichomonas</taxon>
    </lineage>
</organism>
<evidence type="ECO:0000256" key="2">
    <source>
        <dbReference type="ARBA" id="ARBA00004906"/>
    </source>
</evidence>
<dbReference type="InterPro" id="IPR000569">
    <property type="entry name" value="HECT_dom"/>
</dbReference>
<evidence type="ECO:0000256" key="3">
    <source>
        <dbReference type="ARBA" id="ARBA00012485"/>
    </source>
</evidence>
<dbReference type="Pfam" id="PF00632">
    <property type="entry name" value="HECT"/>
    <property type="match status" value="1"/>
</dbReference>
<feature type="active site" description="Glycyl thioester intermediate" evidence="6">
    <location>
        <position position="1566"/>
    </location>
</feature>
<evidence type="ECO:0000313" key="9">
    <source>
        <dbReference type="Proteomes" id="UP001470230"/>
    </source>
</evidence>
<comment type="pathway">
    <text evidence="2">Protein modification; protein ubiquitination.</text>
</comment>
<evidence type="ECO:0000256" key="6">
    <source>
        <dbReference type="PROSITE-ProRule" id="PRU00104"/>
    </source>
</evidence>
<dbReference type="Gene3D" id="3.30.2160.10">
    <property type="entry name" value="Hect, E3 ligase catalytic domain"/>
    <property type="match status" value="1"/>
</dbReference>
<dbReference type="SMART" id="SM00119">
    <property type="entry name" value="HECTc"/>
    <property type="match status" value="1"/>
</dbReference>
<evidence type="ECO:0000256" key="1">
    <source>
        <dbReference type="ARBA" id="ARBA00000885"/>
    </source>
</evidence>
<comment type="catalytic activity">
    <reaction evidence="1">
        <text>S-ubiquitinyl-[E2 ubiquitin-conjugating enzyme]-L-cysteine + [acceptor protein]-L-lysine = [E2 ubiquitin-conjugating enzyme]-L-cysteine + N(6)-ubiquitinyl-[acceptor protein]-L-lysine.</text>
        <dbReference type="EC" id="2.3.2.26"/>
    </reaction>
</comment>